<sequence length="159" mass="18534">MWLALLFYWILGAVFVIFGGLENISKIYGITLLIFTSLLIIPALLVSLKVKVPHIFANGWSFIFYFFWLLSLGLSYKLQSWLGIVFVVFFIVLFFILGLIFTLLKTLRSRKNGKYYFTDEEHNKTYEYSSFGKAYKKYLEVTLTEGAIDAVLTAIFSWW</sequence>
<keyword evidence="1" id="KW-0472">Membrane</keyword>
<gene>
    <name evidence="2" type="ORF">FC46_GL001071</name>
</gene>
<dbReference type="Proteomes" id="UP000051036">
    <property type="component" value="Unassembled WGS sequence"/>
</dbReference>
<evidence type="ECO:0000256" key="1">
    <source>
        <dbReference type="SAM" id="Phobius"/>
    </source>
</evidence>
<name>A0A0R1UCU1_9LACO</name>
<feature type="transmembrane region" description="Helical" evidence="1">
    <location>
        <begin position="55"/>
        <end position="75"/>
    </location>
</feature>
<keyword evidence="3" id="KW-1185">Reference proteome</keyword>
<feature type="transmembrane region" description="Helical" evidence="1">
    <location>
        <begin position="27"/>
        <end position="48"/>
    </location>
</feature>
<keyword evidence="1" id="KW-0812">Transmembrane</keyword>
<feature type="transmembrane region" description="Helical" evidence="1">
    <location>
        <begin position="5"/>
        <end position="21"/>
    </location>
</feature>
<reference evidence="2 3" key="1">
    <citation type="journal article" date="2015" name="Genome Announc.">
        <title>Expanding the biotechnology potential of lactobacilli through comparative genomics of 213 strains and associated genera.</title>
        <authorList>
            <person name="Sun Z."/>
            <person name="Harris H.M."/>
            <person name="McCann A."/>
            <person name="Guo C."/>
            <person name="Argimon S."/>
            <person name="Zhang W."/>
            <person name="Yang X."/>
            <person name="Jeffery I.B."/>
            <person name="Cooney J.C."/>
            <person name="Kagawa T.F."/>
            <person name="Liu W."/>
            <person name="Song Y."/>
            <person name="Salvetti E."/>
            <person name="Wrobel A."/>
            <person name="Rasinkangas P."/>
            <person name="Parkhill J."/>
            <person name="Rea M.C."/>
            <person name="O'Sullivan O."/>
            <person name="Ritari J."/>
            <person name="Douillard F.P."/>
            <person name="Paul Ross R."/>
            <person name="Yang R."/>
            <person name="Briner A.E."/>
            <person name="Felis G.E."/>
            <person name="de Vos W.M."/>
            <person name="Barrangou R."/>
            <person name="Klaenhammer T.R."/>
            <person name="Caufield P.W."/>
            <person name="Cui Y."/>
            <person name="Zhang H."/>
            <person name="O'Toole P.W."/>
        </authorList>
    </citation>
    <scope>NUCLEOTIDE SEQUENCE [LARGE SCALE GENOMIC DNA]</scope>
    <source>
        <strain evidence="2 3">DSM 16043</strain>
    </source>
</reference>
<dbReference type="PATRIC" id="fig|1423763.3.peg.1087"/>
<dbReference type="EMBL" id="AZFM01000003">
    <property type="protein sequence ID" value="KRL91239.1"/>
    <property type="molecule type" value="Genomic_DNA"/>
</dbReference>
<protein>
    <submittedName>
        <fullName evidence="2">Uncharacterized protein</fullName>
    </submittedName>
</protein>
<evidence type="ECO:0000313" key="2">
    <source>
        <dbReference type="EMBL" id="KRL91239.1"/>
    </source>
</evidence>
<dbReference type="AlphaFoldDB" id="A0A0R1UCU1"/>
<organism evidence="2 3">
    <name type="scientific">Lactobacillus kalixensis DSM 16043</name>
    <dbReference type="NCBI Taxonomy" id="1423763"/>
    <lineage>
        <taxon>Bacteria</taxon>
        <taxon>Bacillati</taxon>
        <taxon>Bacillota</taxon>
        <taxon>Bacilli</taxon>
        <taxon>Lactobacillales</taxon>
        <taxon>Lactobacillaceae</taxon>
        <taxon>Lactobacillus</taxon>
    </lineage>
</organism>
<proteinExistence type="predicted"/>
<dbReference type="STRING" id="1423763.FC46_GL001071"/>
<accession>A0A0R1UCU1</accession>
<feature type="transmembrane region" description="Helical" evidence="1">
    <location>
        <begin position="81"/>
        <end position="104"/>
    </location>
</feature>
<evidence type="ECO:0000313" key="3">
    <source>
        <dbReference type="Proteomes" id="UP000051036"/>
    </source>
</evidence>
<comment type="caution">
    <text evidence="2">The sequence shown here is derived from an EMBL/GenBank/DDBJ whole genome shotgun (WGS) entry which is preliminary data.</text>
</comment>
<keyword evidence="1" id="KW-1133">Transmembrane helix</keyword>